<protein>
    <recommendedName>
        <fullName evidence="3 10">Replication factor C subunit 1</fullName>
    </recommendedName>
</protein>
<feature type="compositionally biased region" description="Low complexity" evidence="11">
    <location>
        <begin position="421"/>
        <end position="432"/>
    </location>
</feature>
<dbReference type="Gene3D" id="1.20.272.10">
    <property type="match status" value="1"/>
</dbReference>
<evidence type="ECO:0000256" key="8">
    <source>
        <dbReference type="ARBA" id="ARBA00023125"/>
    </source>
</evidence>
<keyword evidence="7 10" id="KW-0067">ATP-binding</keyword>
<dbReference type="Gene3D" id="1.10.8.60">
    <property type="match status" value="1"/>
</dbReference>
<dbReference type="Pfam" id="PF25361">
    <property type="entry name" value="AAA_lid_RFC1"/>
    <property type="match status" value="1"/>
</dbReference>
<feature type="compositionally biased region" description="Acidic residues" evidence="11">
    <location>
        <begin position="956"/>
        <end position="980"/>
    </location>
</feature>
<evidence type="ECO:0000259" key="12">
    <source>
        <dbReference type="PROSITE" id="PS50172"/>
    </source>
</evidence>
<dbReference type="OrthoDB" id="446168at2759"/>
<dbReference type="PANTHER" id="PTHR23389:SF6">
    <property type="entry name" value="REPLICATION FACTOR C SUBUNIT 1"/>
    <property type="match status" value="1"/>
</dbReference>
<feature type="compositionally biased region" description="Basic and acidic residues" evidence="11">
    <location>
        <begin position="387"/>
        <end position="417"/>
    </location>
</feature>
<dbReference type="Gene3D" id="3.40.50.300">
    <property type="entry name" value="P-loop containing nucleotide triphosphate hydrolases"/>
    <property type="match status" value="1"/>
</dbReference>
<dbReference type="SMART" id="SM00292">
    <property type="entry name" value="BRCT"/>
    <property type="match status" value="1"/>
</dbReference>
<dbReference type="GO" id="GO:0003689">
    <property type="term" value="F:DNA clamp loader activity"/>
    <property type="evidence" value="ECO:0007669"/>
    <property type="project" value="UniProtKB-UniRule"/>
</dbReference>
<dbReference type="InterPro" id="IPR036420">
    <property type="entry name" value="BRCT_dom_sf"/>
</dbReference>
<feature type="compositionally biased region" description="Polar residues" evidence="11">
    <location>
        <begin position="138"/>
        <end position="152"/>
    </location>
</feature>
<evidence type="ECO:0000256" key="3">
    <source>
        <dbReference type="ARBA" id="ARBA00020401"/>
    </source>
</evidence>
<proteinExistence type="inferred from homology"/>
<dbReference type="CDD" id="cd00009">
    <property type="entry name" value="AAA"/>
    <property type="match status" value="1"/>
</dbReference>
<keyword evidence="9 10" id="KW-0539">Nucleus</keyword>
<dbReference type="SUPFAM" id="SSF52113">
    <property type="entry name" value="BRCT domain"/>
    <property type="match status" value="1"/>
</dbReference>
<gene>
    <name evidence="13" type="ORF">GOMPHAMPRED_005436</name>
</gene>
<feature type="compositionally biased region" description="Basic residues" evidence="11">
    <location>
        <begin position="209"/>
        <end position="235"/>
    </location>
</feature>
<evidence type="ECO:0000256" key="9">
    <source>
        <dbReference type="ARBA" id="ARBA00023242"/>
    </source>
</evidence>
<comment type="caution">
    <text evidence="13">The sequence shown here is derived from an EMBL/GenBank/DDBJ whole genome shotgun (WGS) entry which is preliminary data.</text>
</comment>
<feature type="region of interest" description="Disordered" evidence="11">
    <location>
        <begin position="942"/>
        <end position="1040"/>
    </location>
</feature>
<dbReference type="GO" id="GO:0006271">
    <property type="term" value="P:DNA strand elongation involved in DNA replication"/>
    <property type="evidence" value="ECO:0007669"/>
    <property type="project" value="UniProtKB-ARBA"/>
</dbReference>
<evidence type="ECO:0000256" key="2">
    <source>
        <dbReference type="ARBA" id="ARBA00006116"/>
    </source>
</evidence>
<comment type="similarity">
    <text evidence="2 10">Belongs to the activator 1 large subunit family.</text>
</comment>
<feature type="region of interest" description="Disordered" evidence="11">
    <location>
        <begin position="381"/>
        <end position="440"/>
    </location>
</feature>
<keyword evidence="14" id="KW-1185">Reference proteome</keyword>
<keyword evidence="5 10" id="KW-0235">DNA replication</keyword>
<feature type="compositionally biased region" description="Basic and acidic residues" evidence="11">
    <location>
        <begin position="105"/>
        <end position="117"/>
    </location>
</feature>
<name>A0A8H3FV31_9LECA</name>
<evidence type="ECO:0000313" key="13">
    <source>
        <dbReference type="EMBL" id="CAF9929627.1"/>
    </source>
</evidence>
<keyword evidence="4" id="KW-0597">Phosphoprotein</keyword>
<dbReference type="EMBL" id="CAJPDQ010000033">
    <property type="protein sequence ID" value="CAF9929627.1"/>
    <property type="molecule type" value="Genomic_DNA"/>
</dbReference>
<accession>A0A8H3FV31</accession>
<feature type="compositionally biased region" description="Polar residues" evidence="11">
    <location>
        <begin position="73"/>
        <end position="104"/>
    </location>
</feature>
<evidence type="ECO:0000256" key="7">
    <source>
        <dbReference type="ARBA" id="ARBA00022840"/>
    </source>
</evidence>
<dbReference type="GO" id="GO:0005663">
    <property type="term" value="C:DNA replication factor C complex"/>
    <property type="evidence" value="ECO:0007669"/>
    <property type="project" value="InterPro"/>
</dbReference>
<dbReference type="Pfam" id="PF00533">
    <property type="entry name" value="BRCT"/>
    <property type="match status" value="1"/>
</dbReference>
<dbReference type="CDD" id="cd17752">
    <property type="entry name" value="BRCT_RFC1"/>
    <property type="match status" value="1"/>
</dbReference>
<evidence type="ECO:0000256" key="6">
    <source>
        <dbReference type="ARBA" id="ARBA00022741"/>
    </source>
</evidence>
<dbReference type="GO" id="GO:0016887">
    <property type="term" value="F:ATP hydrolysis activity"/>
    <property type="evidence" value="ECO:0007669"/>
    <property type="project" value="InterPro"/>
</dbReference>
<evidence type="ECO:0000256" key="10">
    <source>
        <dbReference type="PIRNR" id="PIRNR036578"/>
    </source>
</evidence>
<dbReference type="InterPro" id="IPR013725">
    <property type="entry name" value="DNA_replication_fac_RFC1_C"/>
</dbReference>
<dbReference type="FunFam" id="1.20.272.10:FF:000005">
    <property type="entry name" value="Replication factor C subunit 1"/>
    <property type="match status" value="1"/>
</dbReference>
<dbReference type="InterPro" id="IPR008921">
    <property type="entry name" value="DNA_pol3_clamp-load_cplx_C"/>
</dbReference>
<dbReference type="Proteomes" id="UP000664169">
    <property type="component" value="Unassembled WGS sequence"/>
</dbReference>
<dbReference type="InterPro" id="IPR027417">
    <property type="entry name" value="P-loop_NTPase"/>
</dbReference>
<evidence type="ECO:0000256" key="1">
    <source>
        <dbReference type="ARBA" id="ARBA00004123"/>
    </source>
</evidence>
<evidence type="ECO:0000313" key="14">
    <source>
        <dbReference type="Proteomes" id="UP000664169"/>
    </source>
</evidence>
<dbReference type="Gene3D" id="3.40.50.10190">
    <property type="entry name" value="BRCT domain"/>
    <property type="match status" value="1"/>
</dbReference>
<comment type="subcellular location">
    <subcellularLocation>
        <location evidence="1 10">Nucleus</location>
    </subcellularLocation>
</comment>
<dbReference type="FunFam" id="3.40.50.10190:FF:000001">
    <property type="entry name" value="Replication factor C subunit 1"/>
    <property type="match status" value="1"/>
</dbReference>
<evidence type="ECO:0000256" key="5">
    <source>
        <dbReference type="ARBA" id="ARBA00022705"/>
    </source>
</evidence>
<dbReference type="GO" id="GO:0005524">
    <property type="term" value="F:ATP binding"/>
    <property type="evidence" value="ECO:0007669"/>
    <property type="project" value="UniProtKB-UniRule"/>
</dbReference>
<dbReference type="InterPro" id="IPR003593">
    <property type="entry name" value="AAA+_ATPase"/>
</dbReference>
<evidence type="ECO:0000256" key="11">
    <source>
        <dbReference type="SAM" id="MobiDB-lite"/>
    </source>
</evidence>
<reference evidence="13" key="1">
    <citation type="submission" date="2021-03" db="EMBL/GenBank/DDBJ databases">
        <authorList>
            <person name="Tagirdzhanova G."/>
        </authorList>
    </citation>
    <scope>NUCLEOTIDE SEQUENCE</scope>
</reference>
<feature type="compositionally biased region" description="Basic residues" evidence="11">
    <location>
        <begin position="991"/>
        <end position="1003"/>
    </location>
</feature>
<keyword evidence="8" id="KW-0238">DNA-binding</keyword>
<dbReference type="FunFam" id="3.40.50.300:FF:000395">
    <property type="entry name" value="Replication factor C subunit 1"/>
    <property type="match status" value="1"/>
</dbReference>
<dbReference type="PIRSF" id="PIRSF036578">
    <property type="entry name" value="RFC1"/>
    <property type="match status" value="1"/>
</dbReference>
<dbReference type="Pfam" id="PF08519">
    <property type="entry name" value="RFC1"/>
    <property type="match status" value="1"/>
</dbReference>
<dbReference type="PROSITE" id="PS50172">
    <property type="entry name" value="BRCT"/>
    <property type="match status" value="1"/>
</dbReference>
<feature type="domain" description="BRCT" evidence="12">
    <location>
        <begin position="296"/>
        <end position="374"/>
    </location>
</feature>
<evidence type="ECO:0000256" key="4">
    <source>
        <dbReference type="ARBA" id="ARBA00022553"/>
    </source>
</evidence>
<dbReference type="InterPro" id="IPR001357">
    <property type="entry name" value="BRCT_dom"/>
</dbReference>
<sequence length="1040" mass="113841">MPSDIRSFFGGKGSQDTAPKAQPRKPVEAKSNGRAKRKIIEDSDDNDEPPAKKVTPKKRKSKQEAIPDAEEVTASSYFGSSKAKSGQASTRSTPQKATPKGTSKTTKDHPAIERDIPKTNGTPKSKSKNRSNAASPTVPASTRSARTSTKAKQSYVEPDDTDDDAIPIVKQNDADSGEDIFEADYKRTRKTYDSESDGGPSKPNVKAKPLPKKVATKATSKKTPKTTPKKASTKRKKDEDEDDEDEHIKEILANVPTVKAPSPGPADSNKPFNPFARNAARGTEPPAAGSKEIPEGAENCLAGLTFVFTGILESLGRDEGQNLVKRYGGKITTAPSSKTDFVVLGSDAGPKKLETIKRNDIKTINEDGLFALIKTLPANGGSGKNALKAEEKRQAEEQKVQDEAEKQEKEMLAEQKKKAAVAKASAASGAPPRKAEVRSEDQLWTTKYAPTQTSQICGNKTQVEKLQKWLHNWFASAKNNFKKAGPEGLGLYRTVMLHGGPGIGKTTAAHLVAKLEGFDVIETNASDTRSKKLVETGLKGVLDTTSLLGYFAGDGQKVDAAKRRIVLIMDEVDGMSAGDRGGVGAMASLCKKTSIPIILICNDRKLPKMKPFDRVVFDLPFRKPTTEQVRGRIMTILFREGMSKIMPTSVVNALIEGSNADIRRVINMISTAKLDEEAMDFDNSKKMTNAWEKNIVLKPWDLTFKILGPTIWAASTKATLNDKAELYFNDHEFSYLMLQENYLHATPALANQFQGKKRTLETLDLFDKAALSISDGDLVDAMIHGPQQHWALMPTHAIMSFVRPSSFVHGQTGAQNIRFTSWLGINSKQGKLSRSVKEIQAHMRLRTSADRHEIRQQYLPLLFDRLIRRLETAGEEAEAFDEIIDLMDSYFITREDWDYILELGVGGQDADTVNISTKTKSNFTRTYNAAAHPVPFMKASTAVAPSAKSRAKPDLEEAIEESEDDQILVDPAVEDAEEELDLKKDKYVSAPKKRKAATKKSGKKAGDDSAEEDEDEPPAKKGKTTGKASSKTTKGKGKKT</sequence>
<dbReference type="FunFam" id="1.10.8.60:FF:000021">
    <property type="entry name" value="Replication factor C subunit 1"/>
    <property type="match status" value="1"/>
</dbReference>
<dbReference type="GO" id="GO:0005634">
    <property type="term" value="C:nucleus"/>
    <property type="evidence" value="ECO:0007669"/>
    <property type="project" value="UniProtKB-SubCell"/>
</dbReference>
<dbReference type="SMART" id="SM00382">
    <property type="entry name" value="AAA"/>
    <property type="match status" value="1"/>
</dbReference>
<feature type="region of interest" description="Disordered" evidence="11">
    <location>
        <begin position="1"/>
        <end position="294"/>
    </location>
</feature>
<dbReference type="PANTHER" id="PTHR23389">
    <property type="entry name" value="CHROMOSOME TRANSMISSION FIDELITY FACTOR 18"/>
    <property type="match status" value="1"/>
</dbReference>
<dbReference type="InterPro" id="IPR012178">
    <property type="entry name" value="RFC1"/>
</dbReference>
<dbReference type="SUPFAM" id="SSF48019">
    <property type="entry name" value="post-AAA+ oligomerization domain-like"/>
    <property type="match status" value="1"/>
</dbReference>
<keyword evidence="6 10" id="KW-0547">Nucleotide-binding</keyword>
<organism evidence="13 14">
    <name type="scientific">Gomphillus americanus</name>
    <dbReference type="NCBI Taxonomy" id="1940652"/>
    <lineage>
        <taxon>Eukaryota</taxon>
        <taxon>Fungi</taxon>
        <taxon>Dikarya</taxon>
        <taxon>Ascomycota</taxon>
        <taxon>Pezizomycotina</taxon>
        <taxon>Lecanoromycetes</taxon>
        <taxon>OSLEUM clade</taxon>
        <taxon>Ostropomycetidae</taxon>
        <taxon>Ostropales</taxon>
        <taxon>Graphidaceae</taxon>
        <taxon>Gomphilloideae</taxon>
        <taxon>Gomphillus</taxon>
    </lineage>
</organism>
<dbReference type="InterPro" id="IPR003959">
    <property type="entry name" value="ATPase_AAA_core"/>
</dbReference>
<dbReference type="GO" id="GO:0003677">
    <property type="term" value="F:DNA binding"/>
    <property type="evidence" value="ECO:0007669"/>
    <property type="project" value="UniProtKB-KW"/>
</dbReference>
<dbReference type="GO" id="GO:0006281">
    <property type="term" value="P:DNA repair"/>
    <property type="evidence" value="ECO:0007669"/>
    <property type="project" value="InterPro"/>
</dbReference>
<dbReference type="SUPFAM" id="SSF52540">
    <property type="entry name" value="P-loop containing nucleoside triphosphate hydrolases"/>
    <property type="match status" value="1"/>
</dbReference>
<dbReference type="AlphaFoldDB" id="A0A8H3FV31"/>
<dbReference type="PRINTS" id="PR00364">
    <property type="entry name" value="DISEASERSIST"/>
</dbReference>
<feature type="compositionally biased region" description="Basic and acidic residues" evidence="11">
    <location>
        <begin position="183"/>
        <end position="193"/>
    </location>
</feature>
<dbReference type="Pfam" id="PF00004">
    <property type="entry name" value="AAA"/>
    <property type="match status" value="1"/>
</dbReference>